<dbReference type="Proteomes" id="UP001257627">
    <property type="component" value="Unassembled WGS sequence"/>
</dbReference>
<evidence type="ECO:0000313" key="3">
    <source>
        <dbReference type="Proteomes" id="UP001257627"/>
    </source>
</evidence>
<comment type="caution">
    <text evidence="2">The sequence shown here is derived from an EMBL/GenBank/DDBJ whole genome shotgun (WGS) entry which is preliminary data.</text>
</comment>
<evidence type="ECO:0000256" key="1">
    <source>
        <dbReference type="SAM" id="MobiDB-lite"/>
    </source>
</evidence>
<protein>
    <recommendedName>
        <fullName evidence="4">HTH cro/C1-type domain-containing protein</fullName>
    </recommendedName>
</protein>
<evidence type="ECO:0008006" key="4">
    <source>
        <dbReference type="Google" id="ProtNLM"/>
    </source>
</evidence>
<organism evidence="2 3">
    <name type="scientific">Streptomyces mirabilis</name>
    <dbReference type="NCBI Taxonomy" id="68239"/>
    <lineage>
        <taxon>Bacteria</taxon>
        <taxon>Bacillati</taxon>
        <taxon>Actinomycetota</taxon>
        <taxon>Actinomycetes</taxon>
        <taxon>Kitasatosporales</taxon>
        <taxon>Streptomycetaceae</taxon>
        <taxon>Streptomyces</taxon>
    </lineage>
</organism>
<proteinExistence type="predicted"/>
<evidence type="ECO:0000313" key="2">
    <source>
        <dbReference type="EMBL" id="MDU8999945.1"/>
    </source>
</evidence>
<feature type="region of interest" description="Disordered" evidence="1">
    <location>
        <begin position="33"/>
        <end position="58"/>
    </location>
</feature>
<gene>
    <name evidence="2" type="ORF">PU648_48015</name>
</gene>
<accession>A0ABU3V193</accession>
<reference evidence="2 3" key="1">
    <citation type="submission" date="2023-02" db="EMBL/GenBank/DDBJ databases">
        <authorList>
            <person name="Maleckis M."/>
        </authorList>
    </citation>
    <scope>NUCLEOTIDE SEQUENCE [LARGE SCALE GENOMIC DNA]</scope>
    <source>
        <strain evidence="2 3">P8-A2</strain>
    </source>
</reference>
<dbReference type="RefSeq" id="WP_266937544.1">
    <property type="nucleotide sequence ID" value="NZ_CP107955.1"/>
</dbReference>
<name>A0ABU3V193_9ACTN</name>
<keyword evidence="3" id="KW-1185">Reference proteome</keyword>
<sequence length="619" mass="69000">MHVDDIDDAGQLIRYALTAQLARLDQHKISETKVASGAGKSSSQLTNWKKGIGSPPDGEVLRSLDSSIVGLAPETEPLGGLNSLGIRLRGLTNQDSLIAHLPASWTWEMLLEDANTEFAVLVQASALLSLFIPIDQARLSPSELRARYKERKIQPLVKHLALIGGAPPTSRNIDALVLLGGLTKCAWDHDLGHLVHSKLQDLPLGFRLWRAITKLVHLCEENLSSTNHLKEWVTGLLKNAEGLRRTSIYPGRSLDLELAIAIPYEWSRPDGPEGDWVHKLLLARAQDDTATLRERGTAAMGLWQRTLAHNPDHRNEASQDGQRVKRVESELRNLAHGFARPDARPDVAAGLRWVAATLTSVLDKKVPVCNQWPEPDPREPWFQVVQDATDVLDTQEIPDRILDATKVLFQHMLLQNAGVQRRQATDTLLAGGWTNAVIKGLAHVLEHEKEQSWLRVRALFAIGFLQRRDSTVANILVQACQEAYDKLKSPSPTGAQITEMHAVLFSIGDCFGASFGVRDRGQLRSVRNSIAPILDELAKGELTQEERFYPVARALVYLLTFTAQDRRGERFDLSETLLQSMRDHPDTVTRDFCEWTLGFRFTTDGKVQSLMRAVDLDND</sequence>
<dbReference type="EMBL" id="JARAKF010000001">
    <property type="protein sequence ID" value="MDU8999945.1"/>
    <property type="molecule type" value="Genomic_DNA"/>
</dbReference>